<comment type="caution">
    <text evidence="1">The sequence shown here is derived from an EMBL/GenBank/DDBJ whole genome shotgun (WGS) entry which is preliminary data.</text>
</comment>
<dbReference type="EMBL" id="SUNI01000044">
    <property type="protein sequence ID" value="TJZ89035.1"/>
    <property type="molecule type" value="Genomic_DNA"/>
</dbReference>
<organism evidence="1 2">
    <name type="scientific">Paracoccus gahaiensis</name>
    <dbReference type="NCBI Taxonomy" id="1706839"/>
    <lineage>
        <taxon>Bacteria</taxon>
        <taxon>Pseudomonadati</taxon>
        <taxon>Pseudomonadota</taxon>
        <taxon>Alphaproteobacteria</taxon>
        <taxon>Rhodobacterales</taxon>
        <taxon>Paracoccaceae</taxon>
        <taxon>Paracoccus</taxon>
    </lineage>
</organism>
<protein>
    <recommendedName>
        <fullName evidence="3">Transposase</fullName>
    </recommendedName>
</protein>
<gene>
    <name evidence="1" type="ORF">FA743_19385</name>
</gene>
<proteinExistence type="predicted"/>
<evidence type="ECO:0008006" key="3">
    <source>
        <dbReference type="Google" id="ProtNLM"/>
    </source>
</evidence>
<dbReference type="OrthoDB" id="9798237at2"/>
<reference evidence="1 2" key="1">
    <citation type="submission" date="2019-04" db="EMBL/GenBank/DDBJ databases">
        <authorList>
            <person name="Li J."/>
        </authorList>
    </citation>
    <scope>NUCLEOTIDE SEQUENCE [LARGE SCALE GENOMIC DNA]</scope>
    <source>
        <strain evidence="1 2">KCTC 42687</strain>
    </source>
</reference>
<accession>A0A4U0R2P2</accession>
<sequence>MVGLAAEGFDPQMIMIDATYLKAHRTAYSLHAKMFVPPRLQASIFDEMISLRMLRRDPDLHHPRSTSFQYAARPAWGISRSARIT</sequence>
<name>A0A4U0R2P2_9RHOB</name>
<dbReference type="Proteomes" id="UP000309747">
    <property type="component" value="Unassembled WGS sequence"/>
</dbReference>
<evidence type="ECO:0000313" key="2">
    <source>
        <dbReference type="Proteomes" id="UP000309747"/>
    </source>
</evidence>
<keyword evidence="2" id="KW-1185">Reference proteome</keyword>
<dbReference type="AlphaFoldDB" id="A0A4U0R2P2"/>
<evidence type="ECO:0000313" key="1">
    <source>
        <dbReference type="EMBL" id="TJZ89035.1"/>
    </source>
</evidence>